<dbReference type="OrthoDB" id="2735536at2759"/>
<dbReference type="EMBL" id="CAJVPA010000196">
    <property type="protein sequence ID" value="CAG8393554.1"/>
    <property type="molecule type" value="Genomic_DNA"/>
</dbReference>
<dbReference type="InterPro" id="IPR036291">
    <property type="entry name" value="NAD(P)-bd_dom_sf"/>
</dbReference>
<evidence type="ECO:0000259" key="3">
    <source>
        <dbReference type="Pfam" id="PF01370"/>
    </source>
</evidence>
<dbReference type="InterPro" id="IPR050425">
    <property type="entry name" value="NAD(P)_dehydrat-like"/>
</dbReference>
<dbReference type="PANTHER" id="PTHR10366:SF812">
    <property type="entry name" value="VPS9 DOMAIN-CONTAINING PROTEIN"/>
    <property type="match status" value="1"/>
</dbReference>
<evidence type="ECO:0000256" key="1">
    <source>
        <dbReference type="ARBA" id="ARBA00023002"/>
    </source>
</evidence>
<gene>
    <name evidence="4" type="ORF">PSALAMII_LOCUS7329</name>
</gene>
<dbReference type="Pfam" id="PF01370">
    <property type="entry name" value="Epimerase"/>
    <property type="match status" value="1"/>
</dbReference>
<keyword evidence="1" id="KW-0560">Oxidoreductase</keyword>
<organism evidence="4 5">
    <name type="scientific">Penicillium salamii</name>
    <dbReference type="NCBI Taxonomy" id="1612424"/>
    <lineage>
        <taxon>Eukaryota</taxon>
        <taxon>Fungi</taxon>
        <taxon>Dikarya</taxon>
        <taxon>Ascomycota</taxon>
        <taxon>Pezizomycotina</taxon>
        <taxon>Eurotiomycetes</taxon>
        <taxon>Eurotiomycetidae</taxon>
        <taxon>Eurotiales</taxon>
        <taxon>Aspergillaceae</taxon>
        <taxon>Penicillium</taxon>
    </lineage>
</organism>
<evidence type="ECO:0000256" key="2">
    <source>
        <dbReference type="ARBA" id="ARBA00023445"/>
    </source>
</evidence>
<protein>
    <recommendedName>
        <fullName evidence="3">NAD-dependent epimerase/dehydratase domain-containing protein</fullName>
    </recommendedName>
</protein>
<reference evidence="4" key="1">
    <citation type="submission" date="2021-07" db="EMBL/GenBank/DDBJ databases">
        <authorList>
            <person name="Branca A.L. A."/>
        </authorList>
    </citation>
    <scope>NUCLEOTIDE SEQUENCE</scope>
</reference>
<evidence type="ECO:0000313" key="4">
    <source>
        <dbReference type="EMBL" id="CAG8393554.1"/>
    </source>
</evidence>
<dbReference type="AlphaFoldDB" id="A0A9W4JED5"/>
<dbReference type="SUPFAM" id="SSF51735">
    <property type="entry name" value="NAD(P)-binding Rossmann-fold domains"/>
    <property type="match status" value="1"/>
</dbReference>
<comment type="similarity">
    <text evidence="2">Belongs to the NAD(P)-dependent epimerase/dehydratase family. Dihydroflavonol-4-reductase subfamily.</text>
</comment>
<accession>A0A9W4JED5</accession>
<comment type="caution">
    <text evidence="4">The sequence shown here is derived from an EMBL/GenBank/DDBJ whole genome shotgun (WGS) entry which is preliminary data.</text>
</comment>
<dbReference type="GO" id="GO:0016616">
    <property type="term" value="F:oxidoreductase activity, acting on the CH-OH group of donors, NAD or NADP as acceptor"/>
    <property type="evidence" value="ECO:0007669"/>
    <property type="project" value="TreeGrafter"/>
</dbReference>
<sequence>MYRTMSEPLVLITGATGFIGSHAVLSALEAGYRVRLAVRKLEQKQAVEERYSKFASKIETVVVPDITKSSSFEDSLNGVDHVFHLASPMPGKGSDFQADYVSPAVGGTEAILYAALNFPQIKKVIVMSSVLALLPPTASASADVSVTDFLKHFQPHYTLITFHPTFVLGDSLIQKNATEIDGINATFWSSLFLEKPALRNAWVHVRDVAMAHVKALSVSIETGTEFLLSAPPVNWKKAADFIKRTYPELGCKLQPPIQSGWEVDTSSADQVLGITWISMEKTIKDVVDQQLAFKERQRHAL</sequence>
<dbReference type="InterPro" id="IPR001509">
    <property type="entry name" value="Epimerase_deHydtase"/>
</dbReference>
<dbReference type="PANTHER" id="PTHR10366">
    <property type="entry name" value="NAD DEPENDENT EPIMERASE/DEHYDRATASE"/>
    <property type="match status" value="1"/>
</dbReference>
<dbReference type="Gene3D" id="3.40.50.720">
    <property type="entry name" value="NAD(P)-binding Rossmann-like Domain"/>
    <property type="match status" value="2"/>
</dbReference>
<feature type="domain" description="NAD-dependent epimerase/dehydratase" evidence="3">
    <location>
        <begin position="10"/>
        <end position="130"/>
    </location>
</feature>
<evidence type="ECO:0000313" key="5">
    <source>
        <dbReference type="Proteomes" id="UP001152646"/>
    </source>
</evidence>
<name>A0A9W4JED5_9EURO</name>
<proteinExistence type="inferred from homology"/>
<dbReference type="Proteomes" id="UP001152646">
    <property type="component" value="Unassembled WGS sequence"/>
</dbReference>